<gene>
    <name evidence="2" type="primary">VPS60-1</name>
    <name evidence="2" type="ORF">CK203_117450</name>
</gene>
<comment type="caution">
    <text evidence="2">The sequence shown here is derived from an EMBL/GenBank/DDBJ whole genome shotgun (WGS) entry which is preliminary data.</text>
</comment>
<dbReference type="AlphaFoldDB" id="A0A438E9K2"/>
<accession>A0A438E9K2</accession>
<dbReference type="EMBL" id="QGNW01001355">
    <property type="protein sequence ID" value="RVW44445.1"/>
    <property type="molecule type" value="Genomic_DNA"/>
</dbReference>
<evidence type="ECO:0000259" key="1">
    <source>
        <dbReference type="Pfam" id="PF13966"/>
    </source>
</evidence>
<evidence type="ECO:0000313" key="2">
    <source>
        <dbReference type="EMBL" id="RVW44445.1"/>
    </source>
</evidence>
<organism evidence="2 3">
    <name type="scientific">Vitis vinifera</name>
    <name type="common">Grape</name>
    <dbReference type="NCBI Taxonomy" id="29760"/>
    <lineage>
        <taxon>Eukaryota</taxon>
        <taxon>Viridiplantae</taxon>
        <taxon>Streptophyta</taxon>
        <taxon>Embryophyta</taxon>
        <taxon>Tracheophyta</taxon>
        <taxon>Spermatophyta</taxon>
        <taxon>Magnoliopsida</taxon>
        <taxon>eudicotyledons</taxon>
        <taxon>Gunneridae</taxon>
        <taxon>Pentapetalae</taxon>
        <taxon>rosids</taxon>
        <taxon>Vitales</taxon>
        <taxon>Vitaceae</taxon>
        <taxon>Viteae</taxon>
        <taxon>Vitis</taxon>
    </lineage>
</organism>
<dbReference type="InterPro" id="IPR026960">
    <property type="entry name" value="RVT-Znf"/>
</dbReference>
<dbReference type="Proteomes" id="UP000288805">
    <property type="component" value="Unassembled WGS sequence"/>
</dbReference>
<reference evidence="2 3" key="1">
    <citation type="journal article" date="2018" name="PLoS Genet.">
        <title>Population sequencing reveals clonal diversity and ancestral inbreeding in the grapevine cultivar Chardonnay.</title>
        <authorList>
            <person name="Roach M.J."/>
            <person name="Johnson D.L."/>
            <person name="Bohlmann J."/>
            <person name="van Vuuren H.J."/>
            <person name="Jones S.J."/>
            <person name="Pretorius I.S."/>
            <person name="Schmidt S.A."/>
            <person name="Borneman A.R."/>
        </authorList>
    </citation>
    <scope>NUCLEOTIDE SEQUENCE [LARGE SCALE GENOMIC DNA]</scope>
    <source>
        <strain evidence="3">cv. Chardonnay</strain>
        <tissue evidence="2">Leaf</tissue>
    </source>
</reference>
<proteinExistence type="predicted"/>
<protein>
    <submittedName>
        <fullName evidence="2">Vacuolar protein sorting-associated protein 60.1</fullName>
    </submittedName>
</protein>
<name>A0A438E9K2_VITVI</name>
<evidence type="ECO:0000313" key="3">
    <source>
        <dbReference type="Proteomes" id="UP000288805"/>
    </source>
</evidence>
<dbReference type="Pfam" id="PF13966">
    <property type="entry name" value="zf-RVT"/>
    <property type="match status" value="1"/>
</dbReference>
<feature type="domain" description="Reverse transcriptase zinc-binding" evidence="1">
    <location>
        <begin position="247"/>
        <end position="305"/>
    </location>
</feature>
<sequence length="347" mass="39035">MKRVFGVKKEKEPLLQFKMLPIGANLKILVGELINKRGETVDEKITKLDAELSKYKEQIKRTRPGPAQEAVKARAMRVLKQKRMYGGCGSSGKLRCPTLGIKAGAPSVSVSKPLVLRTWFALQAFSHLLQEFMIKLQRDMLYNQTFNLDQVSFAAEGIKDAQQTVISGFENQFGEKWVNSYGKCGELLDLALDLGCKVGALPSSYLGKGRGLERKVSFSDEQSPPLKKVLRDEEDRMFWMVSKSGKFSVKFLFSALEPSDPFLFPWSIIWSSYVPPKVTFFAWKVTWGKALTLDLVQMRGFCCQTDAFFATLKKKPLIIFFSIVQGQGVFGNCCLLSLGFLRPSPPR</sequence>